<dbReference type="InterPro" id="IPR050645">
    <property type="entry name" value="Histidine_acid_phosphatase"/>
</dbReference>
<evidence type="ECO:0000256" key="5">
    <source>
        <dbReference type="ARBA" id="ARBA00041499"/>
    </source>
</evidence>
<keyword evidence="6" id="KW-1133">Transmembrane helix</keyword>
<comment type="similarity">
    <text evidence="1">Belongs to the histidine acid phosphatase family.</text>
</comment>
<proteinExistence type="inferred from homology"/>
<dbReference type="Gene3D" id="3.40.50.1240">
    <property type="entry name" value="Phosphoglycerate mutase-like"/>
    <property type="match status" value="1"/>
</dbReference>
<dbReference type="CDD" id="cd07061">
    <property type="entry name" value="HP_HAP_like"/>
    <property type="match status" value="1"/>
</dbReference>
<dbReference type="EMBL" id="KZ288266">
    <property type="protein sequence ID" value="PBC30173.1"/>
    <property type="molecule type" value="Genomic_DNA"/>
</dbReference>
<accession>A0A2A3EEG3</accession>
<dbReference type="AlphaFoldDB" id="A0A2A3EEG3"/>
<dbReference type="SUPFAM" id="SSF53254">
    <property type="entry name" value="Phosphoglycerate mutase-like"/>
    <property type="match status" value="1"/>
</dbReference>
<keyword evidence="6" id="KW-0472">Membrane</keyword>
<evidence type="ECO:0000256" key="6">
    <source>
        <dbReference type="SAM" id="Phobius"/>
    </source>
</evidence>
<organism evidence="7 8">
    <name type="scientific">Apis cerana cerana</name>
    <name type="common">Oriental honeybee</name>
    <dbReference type="NCBI Taxonomy" id="94128"/>
    <lineage>
        <taxon>Eukaryota</taxon>
        <taxon>Metazoa</taxon>
        <taxon>Ecdysozoa</taxon>
        <taxon>Arthropoda</taxon>
        <taxon>Hexapoda</taxon>
        <taxon>Insecta</taxon>
        <taxon>Pterygota</taxon>
        <taxon>Neoptera</taxon>
        <taxon>Endopterygota</taxon>
        <taxon>Hymenoptera</taxon>
        <taxon>Apocrita</taxon>
        <taxon>Aculeata</taxon>
        <taxon>Apoidea</taxon>
        <taxon>Anthophila</taxon>
        <taxon>Apidae</taxon>
        <taxon>Apis</taxon>
    </lineage>
</organism>
<dbReference type="STRING" id="94128.A0A2A3EEG3"/>
<keyword evidence="6" id="KW-0812">Transmembrane</keyword>
<feature type="transmembrane region" description="Helical" evidence="6">
    <location>
        <begin position="114"/>
        <end position="135"/>
    </location>
</feature>
<evidence type="ECO:0000313" key="8">
    <source>
        <dbReference type="Proteomes" id="UP000242457"/>
    </source>
</evidence>
<evidence type="ECO:0000313" key="7">
    <source>
        <dbReference type="EMBL" id="PBC30173.1"/>
    </source>
</evidence>
<keyword evidence="8" id="KW-1185">Reference proteome</keyword>
<dbReference type="Proteomes" id="UP000242457">
    <property type="component" value="Unassembled WGS sequence"/>
</dbReference>
<sequence length="620" mass="70846">MLSIEILKLSCSTSLTAINQKNKRIINNKIKLKIKSIKKCQKIGNLRSPMCSGSLNKKDAVWKSVVEPDLFWLFDSVLLSTSSLSRFKKDLAGFKVSHRMLAEMVRLSYQHRAFYCYVILSVWIFLLVAGMYKYIGIDEKSSMQARIIENDISIREFPRNLKIDVKTKKIFRFCNPPSEITTETEGKLDGNLTLGGILVFIRHGDRGPLAHIRNISLVNCGGDFSSIPELKNLYHNYVNFLQNVSSYSRTAWAQFLGPFHGFPMLPSNSKDCKIGQLTTLGIGQLLKTGIILKNAYYHKLNLGNNSISNKDIIVYSTRYRRTVQSAVALLYALLETDGFQNLAKITMQESQSYAFCNTDCACPAAEKFYKQYLKEMSDHLKSHPAVADLIRQASNAVFEIPDQAQMTDPNTLKDALLTYICHGASLPCIDFNTQRICVKTEHVTSLFTYTEWESKQVAKNNSRKKYGLLRAYGLLRNIVSYMLRIISEAKPKIVLYSGHDKTLEYLATALGIFSDKLTMPHYASRFVIEVYRINPKNENHVASDFYFRVVINGKDFTQKIPFCRNANFYSISYIERNEMEKRKDSKLCPIETIIRQLHDDYFGPFNATNFKDACTNHKYG</sequence>
<evidence type="ECO:0000256" key="2">
    <source>
        <dbReference type="ARBA" id="ARBA00022801"/>
    </source>
</evidence>
<dbReference type="GO" id="GO:0050650">
    <property type="term" value="P:chondroitin sulfate proteoglycan biosynthetic process"/>
    <property type="evidence" value="ECO:0007669"/>
    <property type="project" value="TreeGrafter"/>
</dbReference>
<dbReference type="PANTHER" id="PTHR11567:SF110">
    <property type="entry name" value="2-PHOSPHOXYLOSE PHOSPHATASE 1"/>
    <property type="match status" value="1"/>
</dbReference>
<gene>
    <name evidence="7" type="ORF">APICC_01020</name>
</gene>
<keyword evidence="2" id="KW-0378">Hydrolase</keyword>
<dbReference type="GO" id="GO:0005794">
    <property type="term" value="C:Golgi apparatus"/>
    <property type="evidence" value="ECO:0007669"/>
    <property type="project" value="TreeGrafter"/>
</dbReference>
<reference evidence="7 8" key="1">
    <citation type="submission" date="2014-07" db="EMBL/GenBank/DDBJ databases">
        <title>Genomic and transcriptomic analysis on Apis cerana provide comprehensive insights into honey bee biology.</title>
        <authorList>
            <person name="Diao Q."/>
            <person name="Sun L."/>
            <person name="Zheng H."/>
            <person name="Zheng H."/>
            <person name="Xu S."/>
            <person name="Wang S."/>
            <person name="Zeng Z."/>
            <person name="Hu F."/>
            <person name="Su S."/>
            <person name="Wu J."/>
        </authorList>
    </citation>
    <scope>NUCLEOTIDE SEQUENCE [LARGE SCALE GENOMIC DNA]</scope>
    <source>
        <tissue evidence="7">Pupae without intestine</tissue>
    </source>
</reference>
<dbReference type="PANTHER" id="PTHR11567">
    <property type="entry name" value="ACID PHOSPHATASE-RELATED"/>
    <property type="match status" value="1"/>
</dbReference>
<dbReference type="GO" id="GO:0006024">
    <property type="term" value="P:glycosaminoglycan biosynthetic process"/>
    <property type="evidence" value="ECO:0007669"/>
    <property type="project" value="TreeGrafter"/>
</dbReference>
<dbReference type="OrthoDB" id="10262962at2759"/>
<dbReference type="InterPro" id="IPR000560">
    <property type="entry name" value="His_Pase_clade-2"/>
</dbReference>
<dbReference type="GO" id="GO:0016791">
    <property type="term" value="F:phosphatase activity"/>
    <property type="evidence" value="ECO:0007669"/>
    <property type="project" value="TreeGrafter"/>
</dbReference>
<dbReference type="InterPro" id="IPR029033">
    <property type="entry name" value="His_PPase_superfam"/>
</dbReference>
<evidence type="ECO:0000256" key="4">
    <source>
        <dbReference type="ARBA" id="ARBA00040357"/>
    </source>
</evidence>
<evidence type="ECO:0000256" key="1">
    <source>
        <dbReference type="ARBA" id="ARBA00005375"/>
    </source>
</evidence>
<protein>
    <recommendedName>
        <fullName evidence="4">2-phosphoxylose phosphatase 1</fullName>
    </recommendedName>
    <alternativeName>
        <fullName evidence="5">Acid phosphatase-like protein 2</fullName>
    </alternativeName>
</protein>
<name>A0A2A3EEG3_APICC</name>
<evidence type="ECO:0000256" key="3">
    <source>
        <dbReference type="ARBA" id="ARBA00036311"/>
    </source>
</evidence>
<comment type="catalytic activity">
    <reaction evidence="3">
        <text>3-O-[beta-D-GlcA-(1-&gt;3)-beta-D-Gal-(1-&gt;3)-beta-D-Gal-(1-&gt;4)-beta-D-2-O-P-Xyl]-L-seryl-[protein] + H2O = 3-O-(beta-D-GlcA-(1-&gt;3)-beta-D-Gal-(1-&gt;3)-beta-D-Gal-(1-&gt;4)-beta-D-Xyl)-L-seryl-[protein] + phosphate</text>
        <dbReference type="Rhea" id="RHEA:56512"/>
        <dbReference type="Rhea" id="RHEA-COMP:12573"/>
        <dbReference type="Rhea" id="RHEA-COMP:14559"/>
        <dbReference type="ChEBI" id="CHEBI:15377"/>
        <dbReference type="ChEBI" id="CHEBI:43474"/>
        <dbReference type="ChEBI" id="CHEBI:132093"/>
        <dbReference type="ChEBI" id="CHEBI:140495"/>
    </reaction>
</comment>
<dbReference type="Pfam" id="PF00328">
    <property type="entry name" value="His_Phos_2"/>
    <property type="match status" value="1"/>
</dbReference>